<evidence type="ECO:0000256" key="7">
    <source>
        <dbReference type="ARBA" id="ARBA00022833"/>
    </source>
</evidence>
<evidence type="ECO:0000256" key="5">
    <source>
        <dbReference type="ARBA" id="ARBA00022519"/>
    </source>
</evidence>
<keyword evidence="3" id="KW-0813">Transport</keyword>
<accession>A0A5N3QTN8</accession>
<dbReference type="Gene3D" id="1.20.58.340">
    <property type="entry name" value="Magnesium transport protein CorA, transmembrane region"/>
    <property type="match status" value="2"/>
</dbReference>
<comment type="caution">
    <text evidence="12">The sequence shown here is derived from an EMBL/GenBank/DDBJ whole genome shotgun (WGS) entry which is preliminary data.</text>
</comment>
<dbReference type="CDD" id="cd12833">
    <property type="entry name" value="ZntB-like_1"/>
    <property type="match status" value="1"/>
</dbReference>
<evidence type="ECO:0000256" key="4">
    <source>
        <dbReference type="ARBA" id="ARBA00022475"/>
    </source>
</evidence>
<feature type="transmembrane region" description="Helical" evidence="11">
    <location>
        <begin position="272"/>
        <end position="293"/>
    </location>
</feature>
<evidence type="ECO:0000313" key="13">
    <source>
        <dbReference type="Proteomes" id="UP000326789"/>
    </source>
</evidence>
<evidence type="ECO:0000256" key="3">
    <source>
        <dbReference type="ARBA" id="ARBA00022448"/>
    </source>
</evidence>
<dbReference type="GO" id="GO:0000287">
    <property type="term" value="F:magnesium ion binding"/>
    <property type="evidence" value="ECO:0007669"/>
    <property type="project" value="TreeGrafter"/>
</dbReference>
<keyword evidence="6 11" id="KW-0812">Transmembrane</keyword>
<dbReference type="RefSeq" id="WP_150873265.1">
    <property type="nucleotide sequence ID" value="NZ_VWSE01000010.1"/>
</dbReference>
<dbReference type="GO" id="GO:0050897">
    <property type="term" value="F:cobalt ion binding"/>
    <property type="evidence" value="ECO:0007669"/>
    <property type="project" value="TreeGrafter"/>
</dbReference>
<keyword evidence="9" id="KW-0406">Ion transport</keyword>
<reference evidence="12 13" key="1">
    <citation type="submission" date="2019-09" db="EMBL/GenBank/DDBJ databases">
        <title>Whole genome sequence of Vibrio fortis.</title>
        <authorList>
            <person name="Das S.K."/>
        </authorList>
    </citation>
    <scope>NUCLEOTIDE SEQUENCE [LARGE SCALE GENOMIC DNA]</scope>
    <source>
        <strain evidence="12 13">AN60</strain>
    </source>
</reference>
<dbReference type="PANTHER" id="PTHR46494:SF3">
    <property type="entry name" value="ZINC TRANSPORT PROTEIN ZNTB"/>
    <property type="match status" value="1"/>
</dbReference>
<comment type="similarity">
    <text evidence="2">Belongs to the CorA metal ion transporter (MIT) (TC 1.A.35) family.</text>
</comment>
<keyword evidence="7" id="KW-0862">Zinc</keyword>
<dbReference type="Pfam" id="PF01544">
    <property type="entry name" value="CorA"/>
    <property type="match status" value="1"/>
</dbReference>
<name>A0A5N3QTN8_9VIBR</name>
<evidence type="ECO:0000256" key="6">
    <source>
        <dbReference type="ARBA" id="ARBA00022692"/>
    </source>
</evidence>
<dbReference type="GO" id="GO:0015095">
    <property type="term" value="F:magnesium ion transmembrane transporter activity"/>
    <property type="evidence" value="ECO:0007669"/>
    <property type="project" value="TreeGrafter"/>
</dbReference>
<comment type="subcellular location">
    <subcellularLocation>
        <location evidence="1">Cell membrane</location>
        <topology evidence="1">Multi-pass membrane protein</topology>
    </subcellularLocation>
</comment>
<dbReference type="GO" id="GO:0005886">
    <property type="term" value="C:plasma membrane"/>
    <property type="evidence" value="ECO:0007669"/>
    <property type="project" value="UniProtKB-SubCell"/>
</dbReference>
<gene>
    <name evidence="12" type="ORF">F2P58_23985</name>
</gene>
<protein>
    <submittedName>
        <fullName evidence="12">Zinc transporter ZntB</fullName>
    </submittedName>
</protein>
<dbReference type="InterPro" id="IPR045863">
    <property type="entry name" value="CorA_TM1_TM2"/>
</dbReference>
<evidence type="ECO:0000313" key="12">
    <source>
        <dbReference type="EMBL" id="KAB0285567.1"/>
    </source>
</evidence>
<evidence type="ECO:0000256" key="9">
    <source>
        <dbReference type="ARBA" id="ARBA00023065"/>
    </source>
</evidence>
<keyword evidence="5" id="KW-0997">Cell inner membrane</keyword>
<evidence type="ECO:0000256" key="8">
    <source>
        <dbReference type="ARBA" id="ARBA00022989"/>
    </source>
</evidence>
<dbReference type="InterPro" id="IPR045861">
    <property type="entry name" value="CorA_cytoplasmic_dom"/>
</dbReference>
<feature type="transmembrane region" description="Helical" evidence="11">
    <location>
        <begin position="305"/>
        <end position="327"/>
    </location>
</feature>
<evidence type="ECO:0000256" key="2">
    <source>
        <dbReference type="ARBA" id="ARBA00009765"/>
    </source>
</evidence>
<dbReference type="EMBL" id="VWSE01000010">
    <property type="protein sequence ID" value="KAB0285567.1"/>
    <property type="molecule type" value="Genomic_DNA"/>
</dbReference>
<dbReference type="GO" id="GO:0015087">
    <property type="term" value="F:cobalt ion transmembrane transporter activity"/>
    <property type="evidence" value="ECO:0007669"/>
    <property type="project" value="TreeGrafter"/>
</dbReference>
<keyword evidence="4" id="KW-1003">Cell membrane</keyword>
<evidence type="ECO:0000256" key="10">
    <source>
        <dbReference type="ARBA" id="ARBA00023136"/>
    </source>
</evidence>
<dbReference type="Gene3D" id="3.30.460.20">
    <property type="entry name" value="CorA soluble domain-like"/>
    <property type="match status" value="1"/>
</dbReference>
<dbReference type="Proteomes" id="UP000326789">
    <property type="component" value="Unassembled WGS sequence"/>
</dbReference>
<proteinExistence type="inferred from homology"/>
<keyword evidence="8 11" id="KW-1133">Transmembrane helix</keyword>
<keyword evidence="10 11" id="KW-0472">Membrane</keyword>
<dbReference type="InterPro" id="IPR002523">
    <property type="entry name" value="MgTranspt_CorA/ZnTranspt_ZntB"/>
</dbReference>
<evidence type="ECO:0000256" key="11">
    <source>
        <dbReference type="SAM" id="Phobius"/>
    </source>
</evidence>
<evidence type="ECO:0000256" key="1">
    <source>
        <dbReference type="ARBA" id="ARBA00004651"/>
    </source>
</evidence>
<dbReference type="SUPFAM" id="SSF144083">
    <property type="entry name" value="Magnesium transport protein CorA, transmembrane region"/>
    <property type="match status" value="1"/>
</dbReference>
<sequence length="331" mass="37096">MSQFGYSEKAPNGLIHAMLLDGAGGGEFLSWEQVTNIDDGQPGLWLHFDYSEPEAQRWIQNNSGLNDIAVDGLLNPNNRPHVLTRANNLLLILRGVNLNEGADPEDMVSVRIWTNGKVLISARKRVLTSTQDILASLDIKAGPKTAGELLVQWTDRVIARMNDTISFLEDNVSEIEEALFVDEPNQLRSKLLKNRQQCIGIRRYIAPQREALNKLATEPLSWLSDIDRLALRSIADRQIRYVEDVDTIKERASMVKEELLSRVSEELNNRSFVLTVVAAIFLPLGFFTGLMGVNVGGMPGLENELAFWFVVGICLGCTGLLGAYFYFKKWF</sequence>
<organism evidence="12 13">
    <name type="scientific">Vibrio fortis</name>
    <dbReference type="NCBI Taxonomy" id="212667"/>
    <lineage>
        <taxon>Bacteria</taxon>
        <taxon>Pseudomonadati</taxon>
        <taxon>Pseudomonadota</taxon>
        <taxon>Gammaproteobacteria</taxon>
        <taxon>Vibrionales</taxon>
        <taxon>Vibrionaceae</taxon>
        <taxon>Vibrio</taxon>
    </lineage>
</organism>
<dbReference type="AlphaFoldDB" id="A0A5N3QTN8"/>
<dbReference type="PANTHER" id="PTHR46494">
    <property type="entry name" value="CORA FAMILY METAL ION TRANSPORTER (EUROFUNG)"/>
    <property type="match status" value="1"/>
</dbReference>
<dbReference type="SUPFAM" id="SSF143865">
    <property type="entry name" value="CorA soluble domain-like"/>
    <property type="match status" value="1"/>
</dbReference>